<dbReference type="EMBL" id="BNBO01000034">
    <property type="protein sequence ID" value="GHH77660.1"/>
    <property type="molecule type" value="Genomic_DNA"/>
</dbReference>
<comment type="similarity">
    <text evidence="5">Belongs to the glutamate--cysteine ligase type 2 family. YbdK subfamily.</text>
</comment>
<evidence type="ECO:0000256" key="1">
    <source>
        <dbReference type="ARBA" id="ARBA00022598"/>
    </source>
</evidence>
<dbReference type="GeneID" id="95355522"/>
<comment type="catalytic activity">
    <reaction evidence="4 5">
        <text>L-cysteine + L-glutamate + ATP = gamma-L-glutamyl-L-cysteine + ADP + phosphate + H(+)</text>
        <dbReference type="Rhea" id="RHEA:13285"/>
        <dbReference type="ChEBI" id="CHEBI:15378"/>
        <dbReference type="ChEBI" id="CHEBI:29985"/>
        <dbReference type="ChEBI" id="CHEBI:30616"/>
        <dbReference type="ChEBI" id="CHEBI:35235"/>
        <dbReference type="ChEBI" id="CHEBI:43474"/>
        <dbReference type="ChEBI" id="CHEBI:58173"/>
        <dbReference type="ChEBI" id="CHEBI:456216"/>
        <dbReference type="EC" id="6.3.2.2"/>
    </reaction>
</comment>
<comment type="function">
    <text evidence="5">ATP-dependent carboxylate-amine ligase which exhibits weak glutamate--cysteine ligase activity.</text>
</comment>
<keyword evidence="3 5" id="KW-0067">ATP-binding</keyword>
<dbReference type="EC" id="6.3.2.2" evidence="5"/>
<dbReference type="SUPFAM" id="SSF55931">
    <property type="entry name" value="Glutamine synthetase/guanido kinase"/>
    <property type="match status" value="1"/>
</dbReference>
<dbReference type="InterPro" id="IPR006336">
    <property type="entry name" value="GCS2"/>
</dbReference>
<keyword evidence="2 5" id="KW-0547">Nucleotide-binding</keyword>
<reference evidence="6" key="2">
    <citation type="submission" date="2020-09" db="EMBL/GenBank/DDBJ databases">
        <authorList>
            <person name="Sun Q."/>
            <person name="Ohkuma M."/>
        </authorList>
    </citation>
    <scope>NUCLEOTIDE SEQUENCE</scope>
    <source>
        <strain evidence="6">JCM 4646</strain>
    </source>
</reference>
<evidence type="ECO:0000256" key="3">
    <source>
        <dbReference type="ARBA" id="ARBA00022840"/>
    </source>
</evidence>
<dbReference type="Proteomes" id="UP000617734">
    <property type="component" value="Unassembled WGS sequence"/>
</dbReference>
<evidence type="ECO:0000256" key="2">
    <source>
        <dbReference type="ARBA" id="ARBA00022741"/>
    </source>
</evidence>
<dbReference type="RefSeq" id="WP_190213289.1">
    <property type="nucleotide sequence ID" value="NZ_BNBO01000034.1"/>
</dbReference>
<dbReference type="Gene3D" id="3.30.590.20">
    <property type="match status" value="1"/>
</dbReference>
<dbReference type="HAMAP" id="MF_01609">
    <property type="entry name" value="Glu_cys_ligase_2"/>
    <property type="match status" value="1"/>
</dbReference>
<dbReference type="GO" id="GO:0005524">
    <property type="term" value="F:ATP binding"/>
    <property type="evidence" value="ECO:0007669"/>
    <property type="project" value="UniProtKB-KW"/>
</dbReference>
<evidence type="ECO:0000313" key="7">
    <source>
        <dbReference type="Proteomes" id="UP000617734"/>
    </source>
</evidence>
<comment type="caution">
    <text evidence="6">The sequence shown here is derived from an EMBL/GenBank/DDBJ whole genome shotgun (WGS) entry which is preliminary data.</text>
</comment>
<evidence type="ECO:0000256" key="5">
    <source>
        <dbReference type="HAMAP-Rule" id="MF_01609"/>
    </source>
</evidence>
<dbReference type="GO" id="GO:0004357">
    <property type="term" value="F:glutamate-cysteine ligase activity"/>
    <property type="evidence" value="ECO:0007669"/>
    <property type="project" value="UniProtKB-EC"/>
</dbReference>
<dbReference type="InterPro" id="IPR050141">
    <property type="entry name" value="GCL_type2/YbdK_subfam"/>
</dbReference>
<dbReference type="NCBIfam" id="TIGR02050">
    <property type="entry name" value="gshA_cyan_rel"/>
    <property type="match status" value="1"/>
</dbReference>
<evidence type="ECO:0000256" key="4">
    <source>
        <dbReference type="ARBA" id="ARBA00048819"/>
    </source>
</evidence>
<name>A0A919G430_9ACTN</name>
<dbReference type="AlphaFoldDB" id="A0A919G430"/>
<dbReference type="PANTHER" id="PTHR36510">
    <property type="entry name" value="GLUTAMATE--CYSTEINE LIGASE 2-RELATED"/>
    <property type="match status" value="1"/>
</dbReference>
<accession>A0A919G430</accession>
<reference evidence="6" key="1">
    <citation type="journal article" date="2014" name="Int. J. Syst. Evol. Microbiol.">
        <title>Complete genome sequence of Corynebacterium casei LMG S-19264T (=DSM 44701T), isolated from a smear-ripened cheese.</title>
        <authorList>
            <consortium name="US DOE Joint Genome Institute (JGI-PGF)"/>
            <person name="Walter F."/>
            <person name="Albersmeier A."/>
            <person name="Kalinowski J."/>
            <person name="Ruckert C."/>
        </authorList>
    </citation>
    <scope>NUCLEOTIDE SEQUENCE</scope>
    <source>
        <strain evidence="6">JCM 4646</strain>
    </source>
</reference>
<keyword evidence="1 5" id="KW-0436">Ligase</keyword>
<keyword evidence="7" id="KW-1185">Reference proteome</keyword>
<evidence type="ECO:0000313" key="6">
    <source>
        <dbReference type="EMBL" id="GHH77660.1"/>
    </source>
</evidence>
<organism evidence="6 7">
    <name type="scientific">Kitasatospora indigofera</name>
    <dbReference type="NCBI Taxonomy" id="67307"/>
    <lineage>
        <taxon>Bacteria</taxon>
        <taxon>Bacillati</taxon>
        <taxon>Actinomycetota</taxon>
        <taxon>Actinomycetes</taxon>
        <taxon>Kitasatosporales</taxon>
        <taxon>Streptomycetaceae</taxon>
        <taxon>Kitasatospora</taxon>
    </lineage>
</organism>
<protein>
    <recommendedName>
        <fullName evidence="5">Putative glutamate--cysteine ligase 2</fullName>
        <ecNumber evidence="5">6.3.2.2</ecNumber>
    </recommendedName>
    <alternativeName>
        <fullName evidence="5">Gamma-glutamylcysteine synthetase 2</fullName>
        <shortName evidence="5">GCS 2</shortName>
        <shortName evidence="5">Gamma-GCS 2</shortName>
    </alternativeName>
</protein>
<dbReference type="PANTHER" id="PTHR36510:SF1">
    <property type="entry name" value="GLUTAMATE--CYSTEINE LIGASE 2-RELATED"/>
    <property type="match status" value="1"/>
</dbReference>
<dbReference type="Pfam" id="PF04107">
    <property type="entry name" value="GCS2"/>
    <property type="match status" value="1"/>
</dbReference>
<dbReference type="InterPro" id="IPR011793">
    <property type="entry name" value="YbdK"/>
</dbReference>
<dbReference type="GO" id="GO:0042398">
    <property type="term" value="P:modified amino acid biosynthetic process"/>
    <property type="evidence" value="ECO:0007669"/>
    <property type="project" value="InterPro"/>
</dbReference>
<sequence>MTSTGFAPRRPPLTLGIEEEFLLADRRSRRTASRADQVIADVGAVLGPRVQNEFFATQVEVCTEPVATAAELRRQLVDGRRLTAAAALRAGCLLVASASGILGGRPPQITEGDRYRRIADHVGPLATGSGEFGGCHVHLGSLDKADALALSGRLRPWLPVLQALMVNSPFAGGRDRNCASWRALRYERWPTVGPAPVLDEAGYEVLAARLVADGTILDRRMLYWYARPSEHLPTLEIRVADVNAAVDDTVLLALLLRGLAVVLLDEADRGAPGPVVTDAQLVGAHRQAALHGLHGTGVGPDGVPRPMLQLLRGLLRRSAPGLESTGDAAQVGMLLGGLLASGTGAERQRAVQRRHGSLGDIVDDLARRTVAG</sequence>
<proteinExistence type="inferred from homology"/>
<dbReference type="InterPro" id="IPR014746">
    <property type="entry name" value="Gln_synth/guanido_kin_cat_dom"/>
</dbReference>
<gene>
    <name evidence="6" type="ORF">GCM10018781_51540</name>
</gene>